<proteinExistence type="predicted"/>
<dbReference type="HOGENOM" id="CLU_1409081_0_0_1"/>
<evidence type="ECO:0000313" key="1">
    <source>
        <dbReference type="EMBL" id="KHN96004.1"/>
    </source>
</evidence>
<dbReference type="GeneID" id="63740564"/>
<dbReference type="OrthoDB" id="4757738at2759"/>
<name>A0A0B2WQU3_METAS</name>
<dbReference type="RefSeq" id="XP_040677070.1">
    <property type="nucleotide sequence ID" value="XM_040824907.1"/>
</dbReference>
<dbReference type="EMBL" id="AZHE01000018">
    <property type="protein sequence ID" value="KHN96004.1"/>
    <property type="molecule type" value="Genomic_DNA"/>
</dbReference>
<dbReference type="AlphaFoldDB" id="A0A0B2WQU3"/>
<comment type="caution">
    <text evidence="1">The sequence shown here is derived from an EMBL/GenBank/DDBJ whole genome shotgun (WGS) entry which is preliminary data.</text>
</comment>
<protein>
    <submittedName>
        <fullName evidence="1">Uncharacterized protein</fullName>
    </submittedName>
</protein>
<dbReference type="Proteomes" id="UP000030816">
    <property type="component" value="Unassembled WGS sequence"/>
</dbReference>
<gene>
    <name evidence="1" type="ORF">MAM_06109</name>
</gene>
<organism evidence="1 2">
    <name type="scientific">Metarhizium album (strain ARSEF 1941)</name>
    <dbReference type="NCBI Taxonomy" id="1081103"/>
    <lineage>
        <taxon>Eukaryota</taxon>
        <taxon>Fungi</taxon>
        <taxon>Dikarya</taxon>
        <taxon>Ascomycota</taxon>
        <taxon>Pezizomycotina</taxon>
        <taxon>Sordariomycetes</taxon>
        <taxon>Hypocreomycetidae</taxon>
        <taxon>Hypocreales</taxon>
        <taxon>Clavicipitaceae</taxon>
        <taxon>Metarhizium</taxon>
    </lineage>
</organism>
<sequence>METNSHITTLHQDAIDSAKMRYDAVRDAVPEAVTDFDGYEFDNYEGLGPKIIPLEVFKLAVDTGKNSVLANSAPCASGNEHCDLVDMGPSIIAPLMIAYLSDIGVISTRSCTRFFTAARWAPTWSRRLYQYFNEGDHDQAPKYISNQRDGFFINGKLGLEVRAYRWRRGLPWSENAIMGSEDCPRRQPQQSRR</sequence>
<keyword evidence="2" id="KW-1185">Reference proteome</keyword>
<evidence type="ECO:0000313" key="2">
    <source>
        <dbReference type="Proteomes" id="UP000030816"/>
    </source>
</evidence>
<reference evidence="1 2" key="1">
    <citation type="journal article" date="2014" name="Proc. Natl. Acad. Sci. U.S.A.">
        <title>Trajectory and genomic determinants of fungal-pathogen speciation and host adaptation.</title>
        <authorList>
            <person name="Hu X."/>
            <person name="Xiao G."/>
            <person name="Zheng P."/>
            <person name="Shang Y."/>
            <person name="Su Y."/>
            <person name="Zhang X."/>
            <person name="Liu X."/>
            <person name="Zhan S."/>
            <person name="St Leger R.J."/>
            <person name="Wang C."/>
        </authorList>
    </citation>
    <scope>NUCLEOTIDE SEQUENCE [LARGE SCALE GENOMIC DNA]</scope>
    <source>
        <strain evidence="1 2">ARSEF 1941</strain>
    </source>
</reference>
<dbReference type="STRING" id="1081103.A0A0B2WQU3"/>
<accession>A0A0B2WQU3</accession>